<dbReference type="GO" id="GO:0032259">
    <property type="term" value="P:methylation"/>
    <property type="evidence" value="ECO:0007669"/>
    <property type="project" value="UniProtKB-KW"/>
</dbReference>
<dbReference type="Pfam" id="PF01980">
    <property type="entry name" value="TrmO_N"/>
    <property type="match status" value="1"/>
</dbReference>
<dbReference type="EMBL" id="MUYV01000003">
    <property type="protein sequence ID" value="OOS26047.1"/>
    <property type="molecule type" value="Genomic_DNA"/>
</dbReference>
<dbReference type="PROSITE" id="PS51668">
    <property type="entry name" value="TSAA_2"/>
    <property type="match status" value="1"/>
</dbReference>
<keyword evidence="5" id="KW-1185">Reference proteome</keyword>
<evidence type="ECO:0000256" key="1">
    <source>
        <dbReference type="ARBA" id="ARBA00022691"/>
    </source>
</evidence>
<dbReference type="Proteomes" id="UP000190683">
    <property type="component" value="Unassembled WGS sequence"/>
</dbReference>
<dbReference type="Gene3D" id="2.40.30.70">
    <property type="entry name" value="YaeB-like"/>
    <property type="match status" value="1"/>
</dbReference>
<accession>A0A1T0CUN7</accession>
<dbReference type="PANTHER" id="PTHR12818">
    <property type="entry name" value="TRNA (ADENINE(37)-N6)-METHYLTRANSFERASE"/>
    <property type="match status" value="1"/>
</dbReference>
<dbReference type="InterPro" id="IPR040372">
    <property type="entry name" value="YaeB-like"/>
</dbReference>
<dbReference type="AlphaFoldDB" id="A0A1T0CUN7"/>
<comment type="similarity">
    <text evidence="2">Belongs to the tRNA methyltransferase O family.</text>
</comment>
<dbReference type="RefSeq" id="WP_078317415.1">
    <property type="nucleotide sequence ID" value="NZ_MUYV01000003.1"/>
</dbReference>
<sequence>MTTLQIPIIGVHRSPLVQKFGTPRQPNLVNVASVIEFVPPYDTPSAFEGIEKFSHLWVMWQFHQNKSQDSFRPQVRPPRYGGNDKVGVFATRSMYRPSAIGLSVVRLARVETNHHRVRLHIIGADMVDGTPIVDIKPYLPFVDSVPDAISGEIDVPTTKMVAMTTQASTDFDTLCQDGRLAMPDKSIIQHLIAQDPRVAYRQAEIEVTSTMRYGEVDVDFWMDEMGVMVITGLRVVDE</sequence>
<dbReference type="CDD" id="cd09281">
    <property type="entry name" value="UPF0066"/>
    <property type="match status" value="1"/>
</dbReference>
<evidence type="ECO:0000259" key="3">
    <source>
        <dbReference type="PROSITE" id="PS51668"/>
    </source>
</evidence>
<evidence type="ECO:0000313" key="5">
    <source>
        <dbReference type="Proteomes" id="UP000190683"/>
    </source>
</evidence>
<dbReference type="PANTHER" id="PTHR12818:SF0">
    <property type="entry name" value="TRNA (ADENINE(37)-N6)-METHYLTRANSFERASE"/>
    <property type="match status" value="1"/>
</dbReference>
<dbReference type="InterPro" id="IPR023370">
    <property type="entry name" value="TrmO-like_N"/>
</dbReference>
<reference evidence="4 5" key="1">
    <citation type="submission" date="2017-02" db="EMBL/GenBank/DDBJ databases">
        <title>Draft genome sequence of Moraxella porci CCUG 54912T type strain.</title>
        <authorList>
            <person name="Salva-Serra F."/>
            <person name="Engstrom-Jakobsson H."/>
            <person name="Thorell K."/>
            <person name="Jaen-Luchoro D."/>
            <person name="Gonzales-Siles L."/>
            <person name="Karlsson R."/>
            <person name="Yazdan S."/>
            <person name="Boulund F."/>
            <person name="Johnning A."/>
            <person name="Engstrand L."/>
            <person name="Kristiansson E."/>
            <person name="Moore E."/>
        </authorList>
    </citation>
    <scope>NUCLEOTIDE SEQUENCE [LARGE SCALE GENOMIC DNA]</scope>
    <source>
        <strain evidence="4 5">CCUG 54912</strain>
    </source>
</reference>
<protein>
    <submittedName>
        <fullName evidence="4">tRNA (N6-threonylcarbamoyladenosine(37)-N6)-methyltransferase TrmO</fullName>
    </submittedName>
</protein>
<evidence type="ECO:0000313" key="4">
    <source>
        <dbReference type="EMBL" id="OOS26047.1"/>
    </source>
</evidence>
<dbReference type="SUPFAM" id="SSF118196">
    <property type="entry name" value="YaeB-like"/>
    <property type="match status" value="1"/>
</dbReference>
<feature type="domain" description="TsaA-like" evidence="3">
    <location>
        <begin position="6"/>
        <end position="147"/>
    </location>
</feature>
<keyword evidence="4" id="KW-0489">Methyltransferase</keyword>
<dbReference type="GO" id="GO:0008168">
    <property type="term" value="F:methyltransferase activity"/>
    <property type="evidence" value="ECO:0007669"/>
    <property type="project" value="UniProtKB-KW"/>
</dbReference>
<dbReference type="Gene3D" id="3.30.2310.10">
    <property type="entry name" value="YaeB-like"/>
    <property type="match status" value="1"/>
</dbReference>
<gene>
    <name evidence="4" type="ORF">B0681_03740</name>
</gene>
<dbReference type="NCBIfam" id="TIGR00104">
    <property type="entry name" value="tRNA_TsaA"/>
    <property type="match status" value="1"/>
</dbReference>
<organism evidence="4 5">
    <name type="scientific">Moraxella porci DSM 25326</name>
    <dbReference type="NCBI Taxonomy" id="573983"/>
    <lineage>
        <taxon>Bacteria</taxon>
        <taxon>Pseudomonadati</taxon>
        <taxon>Pseudomonadota</taxon>
        <taxon>Gammaproteobacteria</taxon>
        <taxon>Moraxellales</taxon>
        <taxon>Moraxellaceae</taxon>
        <taxon>Moraxella</taxon>
    </lineage>
</organism>
<evidence type="ECO:0000256" key="2">
    <source>
        <dbReference type="ARBA" id="ARBA00033753"/>
    </source>
</evidence>
<name>A0A1T0CUN7_9GAMM</name>
<keyword evidence="4" id="KW-0808">Transferase</keyword>
<comment type="caution">
    <text evidence="4">The sequence shown here is derived from an EMBL/GenBank/DDBJ whole genome shotgun (WGS) entry which is preliminary data.</text>
</comment>
<dbReference type="InterPro" id="IPR036413">
    <property type="entry name" value="YaeB-like_sf"/>
</dbReference>
<proteinExistence type="inferred from homology"/>
<keyword evidence="1" id="KW-0949">S-adenosyl-L-methionine</keyword>
<dbReference type="InterPro" id="IPR036414">
    <property type="entry name" value="YaeB_N_sf"/>
</dbReference>